<organism evidence="1 2">
    <name type="scientific">Candidatus Gottesmanbacteria bacterium GW2011_GWB1_43_11</name>
    <dbReference type="NCBI Taxonomy" id="1618446"/>
    <lineage>
        <taxon>Bacteria</taxon>
        <taxon>Candidatus Gottesmaniibacteriota</taxon>
    </lineage>
</organism>
<accession>A0A0G1FIH4</accession>
<protein>
    <submittedName>
        <fullName evidence="1">Uncharacterized protein</fullName>
    </submittedName>
</protein>
<evidence type="ECO:0000313" key="2">
    <source>
        <dbReference type="Proteomes" id="UP000034050"/>
    </source>
</evidence>
<dbReference type="AlphaFoldDB" id="A0A0G1FIH4"/>
<reference evidence="1 2" key="1">
    <citation type="journal article" date="2015" name="Nature">
        <title>rRNA introns, odd ribosomes, and small enigmatic genomes across a large radiation of phyla.</title>
        <authorList>
            <person name="Brown C.T."/>
            <person name="Hug L.A."/>
            <person name="Thomas B.C."/>
            <person name="Sharon I."/>
            <person name="Castelle C.J."/>
            <person name="Singh A."/>
            <person name="Wilkins M.J."/>
            <person name="Williams K.H."/>
            <person name="Banfield J.F."/>
        </authorList>
    </citation>
    <scope>NUCLEOTIDE SEQUENCE [LARGE SCALE GENOMIC DNA]</scope>
</reference>
<name>A0A0G1FIH4_9BACT</name>
<gene>
    <name evidence="1" type="ORF">UV61_C0008G0086</name>
</gene>
<sequence>MDSKTQALFDAKVAIIKRDLANEIRKVEDKYDTLDERDLR</sequence>
<dbReference type="STRING" id="1618446.UV61_C0008G0086"/>
<dbReference type="EMBL" id="LCFD01000008">
    <property type="protein sequence ID" value="KKS86633.1"/>
    <property type="molecule type" value="Genomic_DNA"/>
</dbReference>
<evidence type="ECO:0000313" key="1">
    <source>
        <dbReference type="EMBL" id="KKS86633.1"/>
    </source>
</evidence>
<proteinExistence type="predicted"/>
<comment type="caution">
    <text evidence="1">The sequence shown here is derived from an EMBL/GenBank/DDBJ whole genome shotgun (WGS) entry which is preliminary data.</text>
</comment>
<dbReference type="Proteomes" id="UP000034050">
    <property type="component" value="Unassembled WGS sequence"/>
</dbReference>